<organism evidence="2 3">
    <name type="scientific">Gordonia humi</name>
    <dbReference type="NCBI Taxonomy" id="686429"/>
    <lineage>
        <taxon>Bacteria</taxon>
        <taxon>Bacillati</taxon>
        <taxon>Actinomycetota</taxon>
        <taxon>Actinomycetes</taxon>
        <taxon>Mycobacteriales</taxon>
        <taxon>Gordoniaceae</taxon>
        <taxon>Gordonia</taxon>
    </lineage>
</organism>
<evidence type="ECO:0000313" key="3">
    <source>
        <dbReference type="Proteomes" id="UP000551501"/>
    </source>
</evidence>
<keyword evidence="1" id="KW-0812">Transmembrane</keyword>
<accession>A0A840F1H6</accession>
<protein>
    <submittedName>
        <fullName evidence="2">Uncharacterized protein</fullName>
    </submittedName>
</protein>
<keyword evidence="1" id="KW-1133">Transmembrane helix</keyword>
<comment type="caution">
    <text evidence="2">The sequence shown here is derived from an EMBL/GenBank/DDBJ whole genome shotgun (WGS) entry which is preliminary data.</text>
</comment>
<dbReference type="RefSeq" id="WP_281378398.1">
    <property type="nucleotide sequence ID" value="NZ_BAABHL010000127.1"/>
</dbReference>
<reference evidence="2 3" key="1">
    <citation type="submission" date="2020-08" db="EMBL/GenBank/DDBJ databases">
        <title>Sequencing the genomes of 1000 actinobacteria strains.</title>
        <authorList>
            <person name="Klenk H.-P."/>
        </authorList>
    </citation>
    <scope>NUCLEOTIDE SEQUENCE [LARGE SCALE GENOMIC DNA]</scope>
    <source>
        <strain evidence="2 3">DSM 45298</strain>
    </source>
</reference>
<sequence length="44" mass="4578">MAADPIARSSELRDVRLHVGRLLILLAGVIAVVAVLVLILTSAA</sequence>
<dbReference type="Proteomes" id="UP000551501">
    <property type="component" value="Unassembled WGS sequence"/>
</dbReference>
<keyword evidence="1" id="KW-0472">Membrane</keyword>
<keyword evidence="3" id="KW-1185">Reference proteome</keyword>
<evidence type="ECO:0000313" key="2">
    <source>
        <dbReference type="EMBL" id="MBB4135219.1"/>
    </source>
</evidence>
<dbReference type="EMBL" id="JACIFP010000001">
    <property type="protein sequence ID" value="MBB4135219.1"/>
    <property type="molecule type" value="Genomic_DNA"/>
</dbReference>
<evidence type="ECO:0000256" key="1">
    <source>
        <dbReference type="SAM" id="Phobius"/>
    </source>
</evidence>
<proteinExistence type="predicted"/>
<name>A0A840F1H6_9ACTN</name>
<dbReference type="AlphaFoldDB" id="A0A840F1H6"/>
<gene>
    <name evidence="2" type="ORF">BKA16_001771</name>
</gene>
<feature type="transmembrane region" description="Helical" evidence="1">
    <location>
        <begin position="22"/>
        <end position="43"/>
    </location>
</feature>